<dbReference type="RefSeq" id="XP_020123293.1">
    <property type="nucleotide sequence ID" value="XM_020260876.1"/>
</dbReference>
<sequence>MERRELCFVRVCGNTKKDVHATNKAVRAHVMRRYKQQQRLASRRRPEEADVEATSLTLTTCLDGELDPFQSLPVHLTRRDLMLLHRNASSAIRTSVHADQFDVYRKRFAVAVGSHPSEHIRYLLQSISAVNESIARSPNAIHDSTVATVACLANIENLCGIASHAAVHIQGLQRMVELRGGPDHLGMRGVLRRLVLWSDLLNSSSSERPVRFPLRLENQMAHLSNFAPSASHAEFLIHTNPDLDDIITLKNEVYVSELLLSLHELSTFLNIIGTHKLPWEVAYPDPSTDVKAKLGVLILHAGLLFIYTNLRETPVGGRIRERLIARLRRALDAADIERMVLFFPAEVLWIVLIGATSAAVEEHQNRFSHLLRLICDNHNIKTSLDLHIFLTGLPALVKNRWSILRCIMENENGFDWS</sequence>
<evidence type="ECO:0000313" key="1">
    <source>
        <dbReference type="EMBL" id="OKL63172.1"/>
    </source>
</evidence>
<reference evidence="1 2" key="1">
    <citation type="submission" date="2015-06" db="EMBL/GenBank/DDBJ databases">
        <title>Talaromyces atroroseus IBT 11181 draft genome.</title>
        <authorList>
            <person name="Rasmussen K.B."/>
            <person name="Rasmussen S."/>
            <person name="Petersen B."/>
            <person name="Sicheritz-Ponten T."/>
            <person name="Mortensen U.H."/>
            <person name="Thrane U."/>
        </authorList>
    </citation>
    <scope>NUCLEOTIDE SEQUENCE [LARGE SCALE GENOMIC DNA]</scope>
    <source>
        <strain evidence="1 2">IBT 11181</strain>
    </source>
</reference>
<dbReference type="Pfam" id="PF11951">
    <property type="entry name" value="Fungal_trans_2"/>
    <property type="match status" value="1"/>
</dbReference>
<comment type="caution">
    <text evidence="1">The sequence shown here is derived from an EMBL/GenBank/DDBJ whole genome shotgun (WGS) entry which is preliminary data.</text>
</comment>
<evidence type="ECO:0008006" key="3">
    <source>
        <dbReference type="Google" id="ProtNLM"/>
    </source>
</evidence>
<dbReference type="GeneID" id="31000989"/>
<organism evidence="1 2">
    <name type="scientific">Talaromyces atroroseus</name>
    <dbReference type="NCBI Taxonomy" id="1441469"/>
    <lineage>
        <taxon>Eukaryota</taxon>
        <taxon>Fungi</taxon>
        <taxon>Dikarya</taxon>
        <taxon>Ascomycota</taxon>
        <taxon>Pezizomycotina</taxon>
        <taxon>Eurotiomycetes</taxon>
        <taxon>Eurotiomycetidae</taxon>
        <taxon>Eurotiales</taxon>
        <taxon>Trichocomaceae</taxon>
        <taxon>Talaromyces</taxon>
        <taxon>Talaromyces sect. Trachyspermi</taxon>
    </lineage>
</organism>
<keyword evidence="2" id="KW-1185">Reference proteome</keyword>
<dbReference type="STRING" id="1441469.A0A1Q5QB56"/>
<dbReference type="OrthoDB" id="4159781at2759"/>
<protein>
    <recommendedName>
        <fullName evidence="3">Transcription factor domain-containing protein</fullName>
    </recommendedName>
</protein>
<dbReference type="AlphaFoldDB" id="A0A1Q5QB56"/>
<evidence type="ECO:0000313" key="2">
    <source>
        <dbReference type="Proteomes" id="UP000214365"/>
    </source>
</evidence>
<gene>
    <name evidence="1" type="ORF">UA08_01234</name>
</gene>
<name>A0A1Q5QB56_TALAT</name>
<dbReference type="PANTHER" id="PTHR37540">
    <property type="entry name" value="TRANSCRIPTION FACTOR (ACR-2), PUTATIVE-RELATED-RELATED"/>
    <property type="match status" value="1"/>
</dbReference>
<dbReference type="InterPro" id="IPR021858">
    <property type="entry name" value="Fun_TF"/>
</dbReference>
<dbReference type="PANTHER" id="PTHR37540:SF5">
    <property type="entry name" value="TRANSCRIPTION FACTOR DOMAIN-CONTAINING PROTEIN"/>
    <property type="match status" value="1"/>
</dbReference>
<dbReference type="Proteomes" id="UP000214365">
    <property type="component" value="Unassembled WGS sequence"/>
</dbReference>
<accession>A0A1Q5QB56</accession>
<dbReference type="EMBL" id="LFMY01000002">
    <property type="protein sequence ID" value="OKL63172.1"/>
    <property type="molecule type" value="Genomic_DNA"/>
</dbReference>
<proteinExistence type="predicted"/>